<dbReference type="Proteomes" id="UP001166304">
    <property type="component" value="Unassembled WGS sequence"/>
</dbReference>
<evidence type="ECO:0000313" key="1">
    <source>
        <dbReference type="EMBL" id="MBV0901282.1"/>
    </source>
</evidence>
<keyword evidence="2" id="KW-1185">Reference proteome</keyword>
<dbReference type="Pfam" id="PF23429">
    <property type="entry name" value="DUF7116"/>
    <property type="match status" value="1"/>
</dbReference>
<dbReference type="EMBL" id="JAHQXE010000001">
    <property type="protein sequence ID" value="MBV0901282.1"/>
    <property type="molecule type" value="Genomic_DNA"/>
</dbReference>
<dbReference type="RefSeq" id="WP_162414900.1">
    <property type="nucleotide sequence ID" value="NZ_JAHQXE010000001.1"/>
</dbReference>
<dbReference type="InterPro" id="IPR055540">
    <property type="entry name" value="DUF7116"/>
</dbReference>
<reference evidence="1" key="1">
    <citation type="submission" date="2021-06" db="EMBL/GenBank/DDBJ databases">
        <title>New haloarchaea isolates fom saline soil.</title>
        <authorList>
            <person name="Duran-Viseras A."/>
            <person name="Sanchez-Porro C.S."/>
            <person name="Ventosa A."/>
        </authorList>
    </citation>
    <scope>NUCLEOTIDE SEQUENCE</scope>
    <source>
        <strain evidence="1">JCM 18369</strain>
    </source>
</reference>
<evidence type="ECO:0000313" key="2">
    <source>
        <dbReference type="Proteomes" id="UP001166304"/>
    </source>
</evidence>
<gene>
    <name evidence="1" type="ORF">KTS37_05720</name>
</gene>
<organism evidence="1 2">
    <name type="scientific">Haloarcula salina</name>
    <dbReference type="NCBI Taxonomy" id="1429914"/>
    <lineage>
        <taxon>Archaea</taxon>
        <taxon>Methanobacteriati</taxon>
        <taxon>Methanobacteriota</taxon>
        <taxon>Stenosarchaea group</taxon>
        <taxon>Halobacteria</taxon>
        <taxon>Halobacteriales</taxon>
        <taxon>Haloarculaceae</taxon>
        <taxon>Haloarcula</taxon>
    </lineage>
</organism>
<protein>
    <submittedName>
        <fullName evidence="1">Uncharacterized protein</fullName>
    </submittedName>
</protein>
<name>A0AA41G6Y5_9EURY</name>
<comment type="caution">
    <text evidence="1">The sequence shown here is derived from an EMBL/GenBank/DDBJ whole genome shotgun (WGS) entry which is preliminary data.</text>
</comment>
<dbReference type="AlphaFoldDB" id="A0AA41G6Y5"/>
<proteinExistence type="predicted"/>
<accession>A0AA41G6Y5</accession>
<sequence>MGAVTTSLDEQARSIFDDLGYTVSRTGTELRAEHQWRVVTVSVVDPQDPVPEDGDLRCFVTRRSDAGGLCRRLDRRDLGYDWAVIGVGDDGDYDVLRRPGEITA</sequence>